<dbReference type="PANTHER" id="PTHR24291">
    <property type="entry name" value="CYTOCHROME P450 FAMILY 4"/>
    <property type="match status" value="1"/>
</dbReference>
<dbReference type="PRINTS" id="PR00463">
    <property type="entry name" value="EP450I"/>
</dbReference>
<evidence type="ECO:0000313" key="9">
    <source>
        <dbReference type="EMBL" id="MCP2357417.1"/>
    </source>
</evidence>
<dbReference type="AlphaFoldDB" id="A0A9X2GGU9"/>
<gene>
    <name evidence="9" type="ORF">HD597_004437</name>
</gene>
<sequence>MATDVSGRVRAVSLRQVLAGSSRGGPFALIDRLSRQSRGEIIRLGLGPFRPFLVSHPEHLAHVLRGGEENYPRGAAMWKALGRLTGDGIAGQGPRWLASRDILRSALSAKYLHENGEQIAASVAAGVEDLERRLSGDRPVDAGVEMTRMVYRVINPAFFGSRFPQHDCERLGAAIAAALSSLVWRMALPGVPHAVPLPGDRAFRRANRTVDDLLHPVIGAARRGSRDGRDLITALLNGAGADGEPLSDDHVSDDIVALFVAGAQSSSLTLQWLWVVLSEHPEVAGRLREEADEVLGQGPPRPEHARRLTYTQMVLSEVMRVYSMAWAVARVAVADDVIDGVEIPAGSTVVLSPYLTHRLPDVWQRPLEFMPERFAKERVRGRHPLAYLPFGAGRHQCVGQAFVMHEVTLIVACLMNRFEVRALNRPRPRLGMMLEPDRPVGLKLTPRRPRATG</sequence>
<keyword evidence="2 7" id="KW-0349">Heme</keyword>
<dbReference type="InterPro" id="IPR036396">
    <property type="entry name" value="Cyt_P450_sf"/>
</dbReference>
<dbReference type="PRINTS" id="PR00385">
    <property type="entry name" value="P450"/>
</dbReference>
<dbReference type="SUPFAM" id="SSF48264">
    <property type="entry name" value="Cytochrome P450"/>
    <property type="match status" value="1"/>
</dbReference>
<dbReference type="RefSeq" id="WP_253744545.1">
    <property type="nucleotide sequence ID" value="NZ_BAABKA010000015.1"/>
</dbReference>
<dbReference type="InterPro" id="IPR050196">
    <property type="entry name" value="Cytochrome_P450_Monoox"/>
</dbReference>
<dbReference type="EMBL" id="JAMZEB010000002">
    <property type="protein sequence ID" value="MCP2357417.1"/>
    <property type="molecule type" value="Genomic_DNA"/>
</dbReference>
<dbReference type="GO" id="GO:0016705">
    <property type="term" value="F:oxidoreductase activity, acting on paired donors, with incorporation or reduction of molecular oxygen"/>
    <property type="evidence" value="ECO:0007669"/>
    <property type="project" value="InterPro"/>
</dbReference>
<dbReference type="GO" id="GO:0005506">
    <property type="term" value="F:iron ion binding"/>
    <property type="evidence" value="ECO:0007669"/>
    <property type="project" value="InterPro"/>
</dbReference>
<evidence type="ECO:0000256" key="5">
    <source>
        <dbReference type="ARBA" id="ARBA00023004"/>
    </source>
</evidence>
<dbReference type="GO" id="GO:0004497">
    <property type="term" value="F:monooxygenase activity"/>
    <property type="evidence" value="ECO:0007669"/>
    <property type="project" value="UniProtKB-KW"/>
</dbReference>
<proteinExistence type="inferred from homology"/>
<comment type="similarity">
    <text evidence="1 8">Belongs to the cytochrome P450 family.</text>
</comment>
<reference evidence="9" key="1">
    <citation type="submission" date="2022-06" db="EMBL/GenBank/DDBJ databases">
        <title>Sequencing the genomes of 1000 actinobacteria strains.</title>
        <authorList>
            <person name="Klenk H.-P."/>
        </authorList>
    </citation>
    <scope>NUCLEOTIDE SEQUENCE</scope>
    <source>
        <strain evidence="9">DSM 46694</strain>
    </source>
</reference>
<dbReference type="Gene3D" id="1.10.630.10">
    <property type="entry name" value="Cytochrome P450"/>
    <property type="match status" value="1"/>
</dbReference>
<evidence type="ECO:0000313" key="10">
    <source>
        <dbReference type="Proteomes" id="UP001139648"/>
    </source>
</evidence>
<dbReference type="PROSITE" id="PS00086">
    <property type="entry name" value="CYTOCHROME_P450"/>
    <property type="match status" value="1"/>
</dbReference>
<keyword evidence="10" id="KW-1185">Reference proteome</keyword>
<keyword evidence="3 7" id="KW-0479">Metal-binding</keyword>
<comment type="cofactor">
    <cofactor evidence="7">
        <name>heme</name>
        <dbReference type="ChEBI" id="CHEBI:30413"/>
    </cofactor>
</comment>
<dbReference type="InterPro" id="IPR017972">
    <property type="entry name" value="Cyt_P450_CS"/>
</dbReference>
<protein>
    <submittedName>
        <fullName evidence="9">Cytochrome P450</fullName>
    </submittedName>
</protein>
<dbReference type="PANTHER" id="PTHR24291:SF50">
    <property type="entry name" value="BIFUNCTIONAL ALBAFLAVENONE MONOOXYGENASE_TERPENE SYNTHASE"/>
    <property type="match status" value="1"/>
</dbReference>
<evidence type="ECO:0000256" key="3">
    <source>
        <dbReference type="ARBA" id="ARBA00022723"/>
    </source>
</evidence>
<keyword evidence="5 7" id="KW-0408">Iron</keyword>
<evidence type="ECO:0000256" key="1">
    <source>
        <dbReference type="ARBA" id="ARBA00010617"/>
    </source>
</evidence>
<keyword evidence="6 8" id="KW-0503">Monooxygenase</keyword>
<evidence type="ECO:0000256" key="6">
    <source>
        <dbReference type="ARBA" id="ARBA00023033"/>
    </source>
</evidence>
<evidence type="ECO:0000256" key="8">
    <source>
        <dbReference type="RuleBase" id="RU000461"/>
    </source>
</evidence>
<dbReference type="InterPro" id="IPR002401">
    <property type="entry name" value="Cyt_P450_E_grp-I"/>
</dbReference>
<accession>A0A9X2GGU9</accession>
<comment type="caution">
    <text evidence="9">The sequence shown here is derived from an EMBL/GenBank/DDBJ whole genome shotgun (WGS) entry which is preliminary data.</text>
</comment>
<dbReference type="Pfam" id="PF00067">
    <property type="entry name" value="p450"/>
    <property type="match status" value="1"/>
</dbReference>
<feature type="binding site" description="axial binding residue" evidence="7">
    <location>
        <position position="397"/>
    </location>
    <ligand>
        <name>heme</name>
        <dbReference type="ChEBI" id="CHEBI:30413"/>
    </ligand>
    <ligandPart>
        <name>Fe</name>
        <dbReference type="ChEBI" id="CHEBI:18248"/>
    </ligandPart>
</feature>
<evidence type="ECO:0000256" key="4">
    <source>
        <dbReference type="ARBA" id="ARBA00023002"/>
    </source>
</evidence>
<evidence type="ECO:0000256" key="7">
    <source>
        <dbReference type="PIRSR" id="PIRSR602401-1"/>
    </source>
</evidence>
<dbReference type="GO" id="GO:0020037">
    <property type="term" value="F:heme binding"/>
    <property type="evidence" value="ECO:0007669"/>
    <property type="project" value="InterPro"/>
</dbReference>
<evidence type="ECO:0000256" key="2">
    <source>
        <dbReference type="ARBA" id="ARBA00022617"/>
    </source>
</evidence>
<dbReference type="InterPro" id="IPR001128">
    <property type="entry name" value="Cyt_P450"/>
</dbReference>
<keyword evidence="4 8" id="KW-0560">Oxidoreductase</keyword>
<organism evidence="9 10">
    <name type="scientific">Nonomuraea thailandensis</name>
    <dbReference type="NCBI Taxonomy" id="1188745"/>
    <lineage>
        <taxon>Bacteria</taxon>
        <taxon>Bacillati</taxon>
        <taxon>Actinomycetota</taxon>
        <taxon>Actinomycetes</taxon>
        <taxon>Streptosporangiales</taxon>
        <taxon>Streptosporangiaceae</taxon>
        <taxon>Nonomuraea</taxon>
    </lineage>
</organism>
<dbReference type="Proteomes" id="UP001139648">
    <property type="component" value="Unassembled WGS sequence"/>
</dbReference>
<name>A0A9X2GGU9_9ACTN</name>